<sequence>MDLSLIISRTHSLYALISSTLSLSFKTIGSTAILGLLFDVAIVFLSGGVPYWYYHFAHPRFSHDTALGESASDTIVNYEEHWSNRVRQISKVWKTHQLIVGAVLAPTFPLLSISPLPKCSWAYTFAVLCLLYGSMTFTICVIHGVYFHDIDTSELHITPDGGFFCKEILHLYVSLSLPTVWFAGFVVSFAMTILMLMIGVQNSPADLEIDPSAPSIACHKKSEFLLICLPLIFVIAGISVFRSIKCSSRNFRPTVSGST</sequence>
<proteinExistence type="predicted"/>
<keyword evidence="1" id="KW-0812">Transmembrane</keyword>
<evidence type="ECO:0000313" key="3">
    <source>
        <dbReference type="Proteomes" id="UP000629468"/>
    </source>
</evidence>
<dbReference type="AlphaFoldDB" id="A0A8H7KHH1"/>
<feature type="transmembrane region" description="Helical" evidence="1">
    <location>
        <begin position="122"/>
        <end position="147"/>
    </location>
</feature>
<feature type="transmembrane region" description="Helical" evidence="1">
    <location>
        <begin position="98"/>
        <end position="116"/>
    </location>
</feature>
<gene>
    <name evidence="2" type="ORF">Agabi119p4_5002</name>
</gene>
<feature type="transmembrane region" description="Helical" evidence="1">
    <location>
        <begin position="224"/>
        <end position="244"/>
    </location>
</feature>
<dbReference type="Proteomes" id="UP000629468">
    <property type="component" value="Unassembled WGS sequence"/>
</dbReference>
<accession>A0A8H7KHH1</accession>
<comment type="caution">
    <text evidence="2">The sequence shown here is derived from an EMBL/GenBank/DDBJ whole genome shotgun (WGS) entry which is preliminary data.</text>
</comment>
<organism evidence="2 3">
    <name type="scientific">Agaricus bisporus var. burnettii</name>
    <dbReference type="NCBI Taxonomy" id="192524"/>
    <lineage>
        <taxon>Eukaryota</taxon>
        <taxon>Fungi</taxon>
        <taxon>Dikarya</taxon>
        <taxon>Basidiomycota</taxon>
        <taxon>Agaricomycotina</taxon>
        <taxon>Agaricomycetes</taxon>
        <taxon>Agaricomycetidae</taxon>
        <taxon>Agaricales</taxon>
        <taxon>Agaricineae</taxon>
        <taxon>Agaricaceae</taxon>
        <taxon>Agaricus</taxon>
    </lineage>
</organism>
<keyword evidence="1" id="KW-0472">Membrane</keyword>
<name>A0A8H7KHH1_AGABI</name>
<evidence type="ECO:0000313" key="2">
    <source>
        <dbReference type="EMBL" id="KAF7776609.1"/>
    </source>
</evidence>
<feature type="transmembrane region" description="Helical" evidence="1">
    <location>
        <begin position="32"/>
        <end position="54"/>
    </location>
</feature>
<evidence type="ECO:0000256" key="1">
    <source>
        <dbReference type="SAM" id="Phobius"/>
    </source>
</evidence>
<feature type="transmembrane region" description="Helical" evidence="1">
    <location>
        <begin position="168"/>
        <end position="198"/>
    </location>
</feature>
<reference evidence="2 3" key="1">
    <citation type="journal article" name="Sci. Rep.">
        <title>Telomere-to-telomere assembled and centromere annotated genomes of the two main subspecies of the button mushroom Agaricus bisporus reveal especially polymorphic chromosome ends.</title>
        <authorList>
            <person name="Sonnenberg A.S.M."/>
            <person name="Sedaghat-Telgerd N."/>
            <person name="Lavrijssen B."/>
            <person name="Ohm R.A."/>
            <person name="Hendrickx P.M."/>
            <person name="Scholtmeijer K."/>
            <person name="Baars J.J.P."/>
            <person name="van Peer A."/>
        </authorList>
    </citation>
    <scope>NUCLEOTIDE SEQUENCE [LARGE SCALE GENOMIC DNA]</scope>
    <source>
        <strain evidence="2 3">H119_p4</strain>
    </source>
</reference>
<keyword evidence="1" id="KW-1133">Transmembrane helix</keyword>
<protein>
    <submittedName>
        <fullName evidence="2">Uncharacterized protein</fullName>
    </submittedName>
</protein>
<dbReference type="EMBL" id="JABXXO010000006">
    <property type="protein sequence ID" value="KAF7776609.1"/>
    <property type="molecule type" value="Genomic_DNA"/>
</dbReference>